<proteinExistence type="predicted"/>
<dbReference type="VEuPathDB" id="ToxoDB:EAH_00012270"/>
<dbReference type="OrthoDB" id="371045at2759"/>
<reference evidence="3" key="2">
    <citation type="submission" date="2013-10" db="EMBL/GenBank/DDBJ databases">
        <authorList>
            <person name="Aslett M."/>
        </authorList>
    </citation>
    <scope>NUCLEOTIDE SEQUENCE</scope>
    <source>
        <strain evidence="3">Houghton</strain>
    </source>
</reference>
<sequence>MSTESFAGARHKRDEVAEAVHSSERCKKREVSKENEGGGMRPLPLVFPTASWSSYHPSDLDSSYSEGSSKTINSTIYSHSDNSAYEDASEGEPTGASSRPSTILSLSRSRDNDASPHNGAHPQRTKRRRLAIRRSAFKPWGLAASRRSRTPERANALLYLALADPALSTAALLATEGKTQRSLNAFSEKEERERESDLLSLSTLLGLGCIILFVAFVIGFGVGCALVRPRPFRGKAVLSVLPLPSRMQITVWEKEDRSGSWGFHEGAGTPLKKKAVATGKNPLQKGVLTEDTPFLTLVIPDTSSQAPGPLAVLQGRFKLLLPLHNTSELLRRRRNFNTTEDPSKQNRGATHPSNCRACFPQYWCVECSVPCYACAANVNIGFFGGTESGVSVLEYIPAPRVGKLAGEWCFTARSPPLEEDLPLTPSSEDLSSASTALQNHKEMQTGTRVDSAAATVGKAASKDTPRPVVFSFTDTQAGTLPASGTLGPTFELLPAVAELACDSFMEPGHPSIDQAQQEAAHLFKENAGELLTGGSFLPLHAEAIVQADSLSNPQMEGRPLTRKASEASSALASPPAGFVSTSLSELSPNPRDSEGYSPAGFAAGRERKRKLFSRIFGGLRDFRRGGDVSKNGADGSTTDAKGTGLGDEYSGRLITDESTGRLVNSRRHEENKNTGEEAEASKRRLQQQNASTKCQTPPYILAVSFNPMTDAQGSGFRARELWVHIHHEVTSQGMYDDLLQDCRLGRVYIQLSTALAYYNVFFWNDVEHHSFLPLAVGCMLKYEVPPSLQSSVASI</sequence>
<feature type="region of interest" description="Disordered" evidence="1">
    <location>
        <begin position="1"/>
        <end position="48"/>
    </location>
</feature>
<feature type="compositionally biased region" description="Basic and acidic residues" evidence="1">
    <location>
        <begin position="12"/>
        <end position="36"/>
    </location>
</feature>
<keyword evidence="2" id="KW-0472">Membrane</keyword>
<feature type="transmembrane region" description="Helical" evidence="2">
    <location>
        <begin position="204"/>
        <end position="227"/>
    </location>
</feature>
<dbReference type="RefSeq" id="XP_013250157.1">
    <property type="nucleotide sequence ID" value="XM_013394703.1"/>
</dbReference>
<dbReference type="OMA" id="ASWSSYH"/>
<feature type="compositionally biased region" description="Polar residues" evidence="1">
    <location>
        <begin position="95"/>
        <end position="107"/>
    </location>
</feature>
<protein>
    <submittedName>
        <fullName evidence="3">Uncharacterized protein</fullName>
    </submittedName>
</protein>
<accession>U6GHN3</accession>
<feature type="compositionally biased region" description="Basic and acidic residues" evidence="1">
    <location>
        <begin position="666"/>
        <end position="682"/>
    </location>
</feature>
<dbReference type="GeneID" id="25269297"/>
<evidence type="ECO:0000313" key="3">
    <source>
        <dbReference type="EMBL" id="CDI79776.1"/>
    </source>
</evidence>
<evidence type="ECO:0000256" key="1">
    <source>
        <dbReference type="SAM" id="MobiDB-lite"/>
    </source>
</evidence>
<reference evidence="3" key="1">
    <citation type="submission" date="2013-10" db="EMBL/GenBank/DDBJ databases">
        <title>Genomic analysis of the causative agents of coccidiosis in chickens.</title>
        <authorList>
            <person name="Reid A.J."/>
            <person name="Blake D."/>
            <person name="Billington K."/>
            <person name="Browne H."/>
            <person name="Dunn M."/>
            <person name="Hung S."/>
            <person name="Kawahara F."/>
            <person name="Miranda-Saavedra D."/>
            <person name="Mourier T."/>
            <person name="Nagra H."/>
            <person name="Otto T.D."/>
            <person name="Rawlings N."/>
            <person name="Sanchez A."/>
            <person name="Sanders M."/>
            <person name="Subramaniam C."/>
            <person name="Tay Y."/>
            <person name="Dear P."/>
            <person name="Doerig C."/>
            <person name="Gruber A."/>
            <person name="Parkinson J."/>
            <person name="Shirley M."/>
            <person name="Wan K.L."/>
            <person name="Berriman M."/>
            <person name="Tomley F."/>
            <person name="Pain A."/>
        </authorList>
    </citation>
    <scope>NUCLEOTIDE SEQUENCE</scope>
    <source>
        <strain evidence="3">Houghton</strain>
    </source>
</reference>
<name>U6GHN3_EIMAC</name>
<evidence type="ECO:0000256" key="2">
    <source>
        <dbReference type="SAM" id="Phobius"/>
    </source>
</evidence>
<organism evidence="3 4">
    <name type="scientific">Eimeria acervulina</name>
    <name type="common">Coccidian parasite</name>
    <dbReference type="NCBI Taxonomy" id="5801"/>
    <lineage>
        <taxon>Eukaryota</taxon>
        <taxon>Sar</taxon>
        <taxon>Alveolata</taxon>
        <taxon>Apicomplexa</taxon>
        <taxon>Conoidasida</taxon>
        <taxon>Coccidia</taxon>
        <taxon>Eucoccidiorida</taxon>
        <taxon>Eimeriorina</taxon>
        <taxon>Eimeriidae</taxon>
        <taxon>Eimeria</taxon>
    </lineage>
</organism>
<dbReference type="EMBL" id="HG671081">
    <property type="protein sequence ID" value="CDI79776.1"/>
    <property type="molecule type" value="Genomic_DNA"/>
</dbReference>
<gene>
    <name evidence="3" type="ORF">EAH_00012270</name>
</gene>
<feature type="region of interest" description="Disordered" evidence="1">
    <location>
        <begin position="550"/>
        <end position="602"/>
    </location>
</feature>
<feature type="compositionally biased region" description="Low complexity" evidence="1">
    <location>
        <begin position="566"/>
        <end position="576"/>
    </location>
</feature>
<evidence type="ECO:0000313" key="4">
    <source>
        <dbReference type="Proteomes" id="UP000018050"/>
    </source>
</evidence>
<keyword evidence="2" id="KW-1133">Transmembrane helix</keyword>
<dbReference type="Proteomes" id="UP000018050">
    <property type="component" value="Unassembled WGS sequence"/>
</dbReference>
<dbReference type="AlphaFoldDB" id="U6GHN3"/>
<feature type="region of interest" description="Disordered" evidence="1">
    <location>
        <begin position="82"/>
        <end position="128"/>
    </location>
</feature>
<feature type="region of interest" description="Disordered" evidence="1">
    <location>
        <begin position="623"/>
        <end position="689"/>
    </location>
</feature>
<keyword evidence="2" id="KW-0812">Transmembrane</keyword>
<keyword evidence="4" id="KW-1185">Reference proteome</keyword>